<evidence type="ECO:0000256" key="8">
    <source>
        <dbReference type="ARBA" id="ARBA00023159"/>
    </source>
</evidence>
<dbReference type="InterPro" id="IPR001867">
    <property type="entry name" value="OmpR/PhoB-type_DNA-bd"/>
</dbReference>
<organism evidence="16 17">
    <name type="scientific">Andreesenia angusta</name>
    <dbReference type="NCBI Taxonomy" id="39480"/>
    <lineage>
        <taxon>Bacteria</taxon>
        <taxon>Bacillati</taxon>
        <taxon>Bacillota</taxon>
        <taxon>Tissierellia</taxon>
        <taxon>Tissierellales</taxon>
        <taxon>Gottschalkiaceae</taxon>
        <taxon>Andreesenia</taxon>
    </lineage>
</organism>
<name>A0A1S1V612_9FIRM</name>
<dbReference type="Proteomes" id="UP000180254">
    <property type="component" value="Unassembled WGS sequence"/>
</dbReference>
<keyword evidence="7 13" id="KW-0238">DNA-binding</keyword>
<sequence length="225" mass="25895">MFKIMVVEDDKNTRKLMETVLERSGYRAISASDGAEALELLDRLHIDLIVLDVMMPNIDGYELTYTLREHGYEIPILMVTAKESLEDKKRGFLSGTDDYMVKPVDEEEMLLRIAALLRRYKATSDHQLTIGSTKLDYNSMTVSVDGESQELPQKEFLILFKLLSYRGKIFTRRQLMDEIWGPDTDTDGRTVDVHINRIRDRLKGNDDFEIVTVRGLGYKAVANHE</sequence>
<dbReference type="STRING" id="39480.EUAN_14500"/>
<evidence type="ECO:0000256" key="3">
    <source>
        <dbReference type="ARBA" id="ARBA00022553"/>
    </source>
</evidence>
<evidence type="ECO:0000256" key="11">
    <source>
        <dbReference type="ARBA" id="ARBA00039976"/>
    </source>
</evidence>
<dbReference type="Gene3D" id="3.40.50.2300">
    <property type="match status" value="1"/>
</dbReference>
<dbReference type="Pfam" id="PF00486">
    <property type="entry name" value="Trans_reg_C"/>
    <property type="match status" value="1"/>
</dbReference>
<dbReference type="Gene3D" id="1.10.10.10">
    <property type="entry name" value="Winged helix-like DNA-binding domain superfamily/Winged helix DNA-binding domain"/>
    <property type="match status" value="1"/>
</dbReference>
<dbReference type="GO" id="GO:0000976">
    <property type="term" value="F:transcription cis-regulatory region binding"/>
    <property type="evidence" value="ECO:0007669"/>
    <property type="project" value="TreeGrafter"/>
</dbReference>
<dbReference type="PANTHER" id="PTHR48111">
    <property type="entry name" value="REGULATOR OF RPOS"/>
    <property type="match status" value="1"/>
</dbReference>
<dbReference type="Pfam" id="PF00072">
    <property type="entry name" value="Response_reg"/>
    <property type="match status" value="1"/>
</dbReference>
<feature type="domain" description="Response regulatory" evidence="14">
    <location>
        <begin position="3"/>
        <end position="117"/>
    </location>
</feature>
<evidence type="ECO:0000256" key="7">
    <source>
        <dbReference type="ARBA" id="ARBA00023125"/>
    </source>
</evidence>
<keyword evidence="9" id="KW-0804">Transcription</keyword>
<feature type="domain" description="OmpR/PhoB-type" evidence="15">
    <location>
        <begin position="125"/>
        <end position="222"/>
    </location>
</feature>
<dbReference type="PANTHER" id="PTHR48111:SF49">
    <property type="entry name" value="HEME RESPONSE REGULATOR HSSR"/>
    <property type="match status" value="1"/>
</dbReference>
<dbReference type="GO" id="GO:0000156">
    <property type="term" value="F:phosphorelay response regulator activity"/>
    <property type="evidence" value="ECO:0007669"/>
    <property type="project" value="TreeGrafter"/>
</dbReference>
<evidence type="ECO:0000259" key="15">
    <source>
        <dbReference type="PROSITE" id="PS51755"/>
    </source>
</evidence>
<accession>A0A1S1V612</accession>
<dbReference type="EMBL" id="MKIE01000005">
    <property type="protein sequence ID" value="OHW62002.1"/>
    <property type="molecule type" value="Genomic_DNA"/>
</dbReference>
<evidence type="ECO:0000256" key="6">
    <source>
        <dbReference type="ARBA" id="ARBA00023026"/>
    </source>
</evidence>
<keyword evidence="4" id="KW-0902">Two-component regulatory system</keyword>
<gene>
    <name evidence="16" type="primary">hssR</name>
    <name evidence="16" type="ORF">EUAN_14500</name>
</gene>
<reference evidence="16 17" key="1">
    <citation type="submission" date="2016-09" db="EMBL/GenBank/DDBJ databases">
        <title>Genome sequence of Eubacterium angustum.</title>
        <authorList>
            <person name="Poehlein A."/>
            <person name="Daniel R."/>
        </authorList>
    </citation>
    <scope>NUCLEOTIDE SEQUENCE [LARGE SCALE GENOMIC DNA]</scope>
    <source>
        <strain evidence="16 17">DSM 1989</strain>
    </source>
</reference>
<comment type="function">
    <text evidence="10">Member of the two-component regulatory system HssS/HssR involved in intracellular heme homeostasis and tempering of staphylococcal virulence. Phosphorylated HssR binds to a direct repeat sequence within hrtAB promoter and activates the expression of hrtAB, an efflux pump, in response to extracellular heme, hemin, hemoglobin or blood.</text>
</comment>
<dbReference type="SMART" id="SM00862">
    <property type="entry name" value="Trans_reg_C"/>
    <property type="match status" value="1"/>
</dbReference>
<dbReference type="SUPFAM" id="SSF52172">
    <property type="entry name" value="CheY-like"/>
    <property type="match status" value="1"/>
</dbReference>
<proteinExistence type="predicted"/>
<dbReference type="RefSeq" id="WP_071063166.1">
    <property type="nucleotide sequence ID" value="NZ_MKIE01000005.1"/>
</dbReference>
<evidence type="ECO:0000256" key="2">
    <source>
        <dbReference type="ARBA" id="ARBA00022490"/>
    </source>
</evidence>
<keyword evidence="8" id="KW-0010">Activator</keyword>
<comment type="subcellular location">
    <subcellularLocation>
        <location evidence="1">Cytoplasm</location>
    </subcellularLocation>
</comment>
<evidence type="ECO:0000256" key="9">
    <source>
        <dbReference type="ARBA" id="ARBA00023163"/>
    </source>
</evidence>
<dbReference type="GO" id="GO:0006355">
    <property type="term" value="P:regulation of DNA-templated transcription"/>
    <property type="evidence" value="ECO:0007669"/>
    <property type="project" value="InterPro"/>
</dbReference>
<evidence type="ECO:0000256" key="10">
    <source>
        <dbReference type="ARBA" id="ARBA00037471"/>
    </source>
</evidence>
<keyword evidence="3 12" id="KW-0597">Phosphoprotein</keyword>
<keyword evidence="5" id="KW-0805">Transcription regulation</keyword>
<dbReference type="CDD" id="cd00383">
    <property type="entry name" value="trans_reg_C"/>
    <property type="match status" value="1"/>
</dbReference>
<protein>
    <recommendedName>
        <fullName evidence="11">Heme response regulator HssR</fullName>
    </recommendedName>
</protein>
<evidence type="ECO:0000256" key="4">
    <source>
        <dbReference type="ARBA" id="ARBA00023012"/>
    </source>
</evidence>
<evidence type="ECO:0000256" key="1">
    <source>
        <dbReference type="ARBA" id="ARBA00004496"/>
    </source>
</evidence>
<dbReference type="AlphaFoldDB" id="A0A1S1V612"/>
<dbReference type="InterPro" id="IPR039420">
    <property type="entry name" value="WalR-like"/>
</dbReference>
<evidence type="ECO:0000256" key="5">
    <source>
        <dbReference type="ARBA" id="ARBA00023015"/>
    </source>
</evidence>
<dbReference type="OrthoDB" id="9790442at2"/>
<dbReference type="PROSITE" id="PS51755">
    <property type="entry name" value="OMPR_PHOB"/>
    <property type="match status" value="1"/>
</dbReference>
<keyword evidence="17" id="KW-1185">Reference proteome</keyword>
<evidence type="ECO:0000256" key="12">
    <source>
        <dbReference type="PROSITE-ProRule" id="PRU00169"/>
    </source>
</evidence>
<keyword evidence="6" id="KW-0843">Virulence</keyword>
<dbReference type="GO" id="GO:0032993">
    <property type="term" value="C:protein-DNA complex"/>
    <property type="evidence" value="ECO:0007669"/>
    <property type="project" value="TreeGrafter"/>
</dbReference>
<dbReference type="CDD" id="cd17574">
    <property type="entry name" value="REC_OmpR"/>
    <property type="match status" value="1"/>
</dbReference>
<keyword evidence="2" id="KW-0963">Cytoplasm</keyword>
<evidence type="ECO:0000313" key="16">
    <source>
        <dbReference type="EMBL" id="OHW62002.1"/>
    </source>
</evidence>
<evidence type="ECO:0000256" key="13">
    <source>
        <dbReference type="PROSITE-ProRule" id="PRU01091"/>
    </source>
</evidence>
<evidence type="ECO:0000313" key="17">
    <source>
        <dbReference type="Proteomes" id="UP000180254"/>
    </source>
</evidence>
<feature type="DNA-binding region" description="OmpR/PhoB-type" evidence="13">
    <location>
        <begin position="125"/>
        <end position="222"/>
    </location>
</feature>
<dbReference type="SMART" id="SM00448">
    <property type="entry name" value="REC"/>
    <property type="match status" value="1"/>
</dbReference>
<comment type="caution">
    <text evidence="16">The sequence shown here is derived from an EMBL/GenBank/DDBJ whole genome shotgun (WGS) entry which is preliminary data.</text>
</comment>
<dbReference type="InterPro" id="IPR011006">
    <property type="entry name" value="CheY-like_superfamily"/>
</dbReference>
<evidence type="ECO:0000259" key="14">
    <source>
        <dbReference type="PROSITE" id="PS50110"/>
    </source>
</evidence>
<feature type="modified residue" description="4-aspartylphosphate" evidence="12">
    <location>
        <position position="52"/>
    </location>
</feature>
<dbReference type="InterPro" id="IPR036388">
    <property type="entry name" value="WH-like_DNA-bd_sf"/>
</dbReference>
<dbReference type="FunFam" id="3.40.50.2300:FF:000001">
    <property type="entry name" value="DNA-binding response regulator PhoB"/>
    <property type="match status" value="1"/>
</dbReference>
<dbReference type="InterPro" id="IPR001789">
    <property type="entry name" value="Sig_transdc_resp-reg_receiver"/>
</dbReference>
<dbReference type="GO" id="GO:0005829">
    <property type="term" value="C:cytosol"/>
    <property type="evidence" value="ECO:0007669"/>
    <property type="project" value="TreeGrafter"/>
</dbReference>
<dbReference type="PROSITE" id="PS50110">
    <property type="entry name" value="RESPONSE_REGULATORY"/>
    <property type="match status" value="1"/>
</dbReference>